<gene>
    <name evidence="2" type="ORF">Mterra_03960</name>
</gene>
<comment type="caution">
    <text evidence="2">The sequence shown here is derived from an EMBL/GenBank/DDBJ whole genome shotgun (WGS) entry which is preliminary data.</text>
</comment>
<feature type="compositionally biased region" description="Polar residues" evidence="1">
    <location>
        <begin position="1"/>
        <end position="21"/>
    </location>
</feature>
<proteinExistence type="predicted"/>
<feature type="compositionally biased region" description="Basic residues" evidence="1">
    <location>
        <begin position="117"/>
        <end position="129"/>
    </location>
</feature>
<accession>A0A399DUD7</accession>
<evidence type="ECO:0000313" key="2">
    <source>
        <dbReference type="EMBL" id="RIH75676.1"/>
    </source>
</evidence>
<sequence>MRSLSASKRSWASGRSQPQVNRASPLTTAPTPSTGSSSTIGRTPPAYMALSSDCRIQRASVISSANTSPKARATPRKYGIRYSHKSSMSCTGVPIRAKAPAHEVKKSLVSSPTKIRNPTRYRLRASRRK</sequence>
<dbReference type="Proteomes" id="UP000265715">
    <property type="component" value="Unassembled WGS sequence"/>
</dbReference>
<dbReference type="AlphaFoldDB" id="A0A399DUD7"/>
<feature type="region of interest" description="Disordered" evidence="1">
    <location>
        <begin position="1"/>
        <end position="46"/>
    </location>
</feature>
<name>A0A399DUD7_9DEIN</name>
<evidence type="ECO:0000313" key="3">
    <source>
        <dbReference type="Proteomes" id="UP000265715"/>
    </source>
</evidence>
<evidence type="ECO:0000256" key="1">
    <source>
        <dbReference type="SAM" id="MobiDB-lite"/>
    </source>
</evidence>
<feature type="compositionally biased region" description="Low complexity" evidence="1">
    <location>
        <begin position="22"/>
        <end position="45"/>
    </location>
</feature>
<dbReference type="EMBL" id="QXDL01000350">
    <property type="protein sequence ID" value="RIH75676.1"/>
    <property type="molecule type" value="Genomic_DNA"/>
</dbReference>
<keyword evidence="3" id="KW-1185">Reference proteome</keyword>
<protein>
    <submittedName>
        <fullName evidence="2">Uncharacterized protein</fullName>
    </submittedName>
</protein>
<organism evidence="2 3">
    <name type="scientific">Calidithermus terrae</name>
    <dbReference type="NCBI Taxonomy" id="1408545"/>
    <lineage>
        <taxon>Bacteria</taxon>
        <taxon>Thermotogati</taxon>
        <taxon>Deinococcota</taxon>
        <taxon>Deinococci</taxon>
        <taxon>Thermales</taxon>
        <taxon>Thermaceae</taxon>
        <taxon>Calidithermus</taxon>
    </lineage>
</organism>
<feature type="region of interest" description="Disordered" evidence="1">
    <location>
        <begin position="100"/>
        <end position="129"/>
    </location>
</feature>
<reference evidence="2 3" key="1">
    <citation type="submission" date="2018-08" db="EMBL/GenBank/DDBJ databases">
        <title>Meiothermus terrae DSM 26712 genome sequencing project.</title>
        <authorList>
            <person name="Da Costa M.S."/>
            <person name="Albuquerque L."/>
            <person name="Raposo P."/>
            <person name="Froufe H.J.C."/>
            <person name="Barroso C.S."/>
            <person name="Egas C."/>
        </authorList>
    </citation>
    <scope>NUCLEOTIDE SEQUENCE [LARGE SCALE GENOMIC DNA]</scope>
    <source>
        <strain evidence="2 3">DSM 26712</strain>
    </source>
</reference>